<reference evidence="6" key="1">
    <citation type="journal article" date="2019" name="Int. J. Syst. Evol. Microbiol.">
        <title>The Global Catalogue of Microorganisms (GCM) 10K type strain sequencing project: providing services to taxonomists for standard genome sequencing and annotation.</title>
        <authorList>
            <consortium name="The Broad Institute Genomics Platform"/>
            <consortium name="The Broad Institute Genome Sequencing Center for Infectious Disease"/>
            <person name="Wu L."/>
            <person name="Ma J."/>
        </authorList>
    </citation>
    <scope>NUCLEOTIDE SEQUENCE [LARGE SCALE GENOMIC DNA]</scope>
    <source>
        <strain evidence="6">KCTC 13128</strain>
    </source>
</reference>
<gene>
    <name evidence="5" type="primary">cudC</name>
    <name evidence="5" type="synonym">betI</name>
    <name evidence="5" type="ORF">ACFOGI_12835</name>
</gene>
<comment type="similarity">
    <text evidence="4">Belongs to the GbsR family.</text>
</comment>
<dbReference type="EMBL" id="JBHRSA010000046">
    <property type="protein sequence ID" value="MFC3041126.1"/>
    <property type="molecule type" value="Genomic_DNA"/>
</dbReference>
<evidence type="ECO:0000313" key="5">
    <source>
        <dbReference type="EMBL" id="MFC3041126.1"/>
    </source>
</evidence>
<dbReference type="SUPFAM" id="SSF46785">
    <property type="entry name" value="Winged helix' DNA-binding domain"/>
    <property type="match status" value="1"/>
</dbReference>
<dbReference type="RefSeq" id="WP_390273494.1">
    <property type="nucleotide sequence ID" value="NZ_JBHRSA010000046.1"/>
</dbReference>
<dbReference type="Proteomes" id="UP001595279">
    <property type="component" value="Unassembled WGS sequence"/>
</dbReference>
<evidence type="ECO:0000256" key="3">
    <source>
        <dbReference type="ARBA" id="ARBA00023163"/>
    </source>
</evidence>
<evidence type="ECO:0000256" key="4">
    <source>
        <dbReference type="PIRNR" id="PIRNR006707"/>
    </source>
</evidence>
<dbReference type="PANTHER" id="PTHR38465">
    <property type="entry name" value="HTH-TYPE TRANSCRIPTIONAL REGULATOR MJ1563-RELATED"/>
    <property type="match status" value="1"/>
</dbReference>
<dbReference type="PIRSF" id="PIRSF006707">
    <property type="entry name" value="MJ1563"/>
    <property type="match status" value="1"/>
</dbReference>
<organism evidence="5 6">
    <name type="scientific">Virgibacillus xinjiangensis</name>
    <dbReference type="NCBI Taxonomy" id="393090"/>
    <lineage>
        <taxon>Bacteria</taxon>
        <taxon>Bacillati</taxon>
        <taxon>Bacillota</taxon>
        <taxon>Bacilli</taxon>
        <taxon>Bacillales</taxon>
        <taxon>Bacillaceae</taxon>
        <taxon>Virgibacillus</taxon>
    </lineage>
</organism>
<comment type="caution">
    <text evidence="5">The sequence shown here is derived from an EMBL/GenBank/DDBJ whole genome shotgun (WGS) entry which is preliminary data.</text>
</comment>
<dbReference type="InterPro" id="IPR036390">
    <property type="entry name" value="WH_DNA-bd_sf"/>
</dbReference>
<evidence type="ECO:0000256" key="1">
    <source>
        <dbReference type="ARBA" id="ARBA00023015"/>
    </source>
</evidence>
<keyword evidence="1 4" id="KW-0805">Transcription regulation</keyword>
<keyword evidence="6" id="KW-1185">Reference proteome</keyword>
<dbReference type="InterPro" id="IPR052362">
    <property type="entry name" value="HTH-GbsR_regulator"/>
</dbReference>
<keyword evidence="2 4" id="KW-0238">DNA-binding</keyword>
<evidence type="ECO:0000256" key="2">
    <source>
        <dbReference type="ARBA" id="ARBA00023125"/>
    </source>
</evidence>
<proteinExistence type="inferred from homology"/>
<dbReference type="NCBIfam" id="NF047500">
    <property type="entry name" value="choline_R_CudC"/>
    <property type="match status" value="1"/>
</dbReference>
<name>A0ABV7CXB3_9BACI</name>
<protein>
    <recommendedName>
        <fullName evidence="4">HTH-type transcriptional regulator</fullName>
    </recommendedName>
</protein>
<dbReference type="InterPro" id="IPR036388">
    <property type="entry name" value="WH-like_DNA-bd_sf"/>
</dbReference>
<dbReference type="InterPro" id="IPR026282">
    <property type="entry name" value="MJ1563"/>
</dbReference>
<dbReference type="PANTHER" id="PTHR38465:SF1">
    <property type="entry name" value="HTH-TYPE TRANSCRIPTIONAL REGULATOR MJ1563-RELATED"/>
    <property type="match status" value="1"/>
</dbReference>
<keyword evidence="3 4" id="KW-0804">Transcription</keyword>
<accession>A0ABV7CXB3</accession>
<sequence length="173" mass="20626">MEHAKDQVIGAISETMDLYGVTPSAGKLYATMYFKEQLTLDEMREELGMTKASMSTSVRKLQEIEMVKKKFMRGSRKHTYVAEKDFFHSFMAFYCQMWDREVKMNMEAIKEAEVHLNEIQEDETISEELREEAREHYNLLDKSKVYYRWLERLTASIRSEEIFEFLPKETTEE</sequence>
<evidence type="ECO:0000313" key="6">
    <source>
        <dbReference type="Proteomes" id="UP001595279"/>
    </source>
</evidence>
<dbReference type="Gene3D" id="1.10.10.10">
    <property type="entry name" value="Winged helix-like DNA-binding domain superfamily/Winged helix DNA-binding domain"/>
    <property type="match status" value="1"/>
</dbReference>